<dbReference type="GO" id="GO:0070319">
    <property type="term" value="C:Golgi to plasma membrane transport vesicle"/>
    <property type="evidence" value="ECO:0007669"/>
    <property type="project" value="TreeGrafter"/>
</dbReference>
<dbReference type="OrthoDB" id="5560525at2759"/>
<dbReference type="PANTHER" id="PTHR14430">
    <property type="entry name" value="RABIN3-RELATED"/>
    <property type="match status" value="1"/>
</dbReference>
<keyword evidence="1 2" id="KW-0175">Coiled coil</keyword>
<accession>A0A9W8KXM4</accession>
<dbReference type="PANTHER" id="PTHR14430:SF0">
    <property type="entry name" value="SEC2P DOMAIN-CONTAINING PROTEIN"/>
    <property type="match status" value="1"/>
</dbReference>
<dbReference type="InterPro" id="IPR040351">
    <property type="entry name" value="RAB3IL/RAB3IP/Sec2"/>
</dbReference>
<evidence type="ECO:0000313" key="5">
    <source>
        <dbReference type="Proteomes" id="UP001151518"/>
    </source>
</evidence>
<feature type="compositionally biased region" description="Low complexity" evidence="3">
    <location>
        <begin position="355"/>
        <end position="377"/>
    </location>
</feature>
<organism evidence="4 5">
    <name type="scientific">Coemansia spiralis</name>
    <dbReference type="NCBI Taxonomy" id="417178"/>
    <lineage>
        <taxon>Eukaryota</taxon>
        <taxon>Fungi</taxon>
        <taxon>Fungi incertae sedis</taxon>
        <taxon>Zoopagomycota</taxon>
        <taxon>Kickxellomycotina</taxon>
        <taxon>Kickxellomycetes</taxon>
        <taxon>Kickxellales</taxon>
        <taxon>Kickxellaceae</taxon>
        <taxon>Coemansia</taxon>
    </lineage>
</organism>
<feature type="region of interest" description="Disordered" evidence="3">
    <location>
        <begin position="1"/>
        <end position="28"/>
    </location>
</feature>
<evidence type="ECO:0000256" key="3">
    <source>
        <dbReference type="SAM" id="MobiDB-lite"/>
    </source>
</evidence>
<evidence type="ECO:0008006" key="6">
    <source>
        <dbReference type="Google" id="ProtNLM"/>
    </source>
</evidence>
<dbReference type="GO" id="GO:0005085">
    <property type="term" value="F:guanyl-nucleotide exchange factor activity"/>
    <property type="evidence" value="ECO:0007669"/>
    <property type="project" value="InterPro"/>
</dbReference>
<dbReference type="Proteomes" id="UP001151518">
    <property type="component" value="Unassembled WGS sequence"/>
</dbReference>
<dbReference type="GO" id="GO:0051286">
    <property type="term" value="C:cell tip"/>
    <property type="evidence" value="ECO:0007669"/>
    <property type="project" value="TreeGrafter"/>
</dbReference>
<feature type="coiled-coil region" evidence="2">
    <location>
        <begin position="196"/>
        <end position="283"/>
    </location>
</feature>
<dbReference type="Gene3D" id="6.10.140.910">
    <property type="match status" value="1"/>
</dbReference>
<name>A0A9W8KXM4_9FUNG</name>
<reference evidence="4" key="1">
    <citation type="submission" date="2022-07" db="EMBL/GenBank/DDBJ databases">
        <title>Phylogenomic reconstructions and comparative analyses of Kickxellomycotina fungi.</title>
        <authorList>
            <person name="Reynolds N.K."/>
            <person name="Stajich J.E."/>
            <person name="Barry K."/>
            <person name="Grigoriev I.V."/>
            <person name="Crous P."/>
            <person name="Smith M.E."/>
        </authorList>
    </citation>
    <scope>NUCLEOTIDE SEQUENCE</scope>
    <source>
        <strain evidence="4">NRRL 3115</strain>
    </source>
</reference>
<comment type="caution">
    <text evidence="4">The sequence shown here is derived from an EMBL/GenBank/DDBJ whole genome shotgun (WGS) entry which is preliminary data.</text>
</comment>
<protein>
    <recommendedName>
        <fullName evidence="6">GDP/GTP exchange factor Sec2 N-terminal domain-containing protein</fullName>
    </recommendedName>
</protein>
<evidence type="ECO:0000313" key="4">
    <source>
        <dbReference type="EMBL" id="KAJ2675701.1"/>
    </source>
</evidence>
<evidence type="ECO:0000256" key="2">
    <source>
        <dbReference type="SAM" id="Coils"/>
    </source>
</evidence>
<feature type="coiled-coil region" evidence="2">
    <location>
        <begin position="317"/>
        <end position="344"/>
    </location>
</feature>
<gene>
    <name evidence="4" type="ORF">GGI25_003899</name>
</gene>
<dbReference type="GO" id="GO:0006887">
    <property type="term" value="P:exocytosis"/>
    <property type="evidence" value="ECO:0007669"/>
    <property type="project" value="TreeGrafter"/>
</dbReference>
<feature type="region of interest" description="Disordered" evidence="3">
    <location>
        <begin position="345"/>
        <end position="377"/>
    </location>
</feature>
<sequence length="592" mass="66163">MSTSVDEIWMSEPSSGDSDTTMGSPDLMLGRRKSFELPVSYSAKRKAIVVPGKHTRPATADTVGVHSLHRGSLDHTFNWSLPELRTNPIQPKEKTFASYCSLPNNDNDTMLRRKDEFSNDAKSIGSLDMASVADSRPMSSLILVEATDENSTSRMRESNWFRSQPDSPCDHLARHTKPPLLPVNNNGPSPHFEKLLLRAQDQRNHAMNESAQLQGQLEKLQQSSDAEITRLKEELAQMRRKLQIEYELRTIAETKCARMECELAELSSNIQFEAQNLVAVERRGHLREVESLVKKQREMEHLMEVNSAQVTSLKGSLETVAGELDRERKECERLRATLTGVERQIAGSSMAVEQSPPINSRSSSKQSSASTISIASSRPSAEPHILGQVFFGNDATRSDTRLAEFLGFLNLSDKEAATSAFVQRSMREDVEPTIVPDHSSMPSLSAWQRHRRLLHSVQENTLALESFAPKANIGRVLSLGCYLCGCSTSRPSTALDRAGLSTSDEGRMRNMYRMRFGDHDEDNKPLCNHCHGRMVAVCSFFAYLRIVRKGLIKRPIADIWLEVNKARLQMWLARSGASADSRLSIADGPLLQ</sequence>
<dbReference type="SUPFAM" id="SSF144284">
    <property type="entry name" value="Sec2 N-terminal region"/>
    <property type="match status" value="1"/>
</dbReference>
<dbReference type="EMBL" id="JANBTW010000046">
    <property type="protein sequence ID" value="KAJ2675701.1"/>
    <property type="molecule type" value="Genomic_DNA"/>
</dbReference>
<proteinExistence type="predicted"/>
<feature type="compositionally biased region" description="Polar residues" evidence="3">
    <location>
        <begin position="12"/>
        <end position="23"/>
    </location>
</feature>
<dbReference type="CDD" id="cd21044">
    <property type="entry name" value="Rab11BD_RAB3IP_like"/>
    <property type="match status" value="1"/>
</dbReference>
<evidence type="ECO:0000256" key="1">
    <source>
        <dbReference type="ARBA" id="ARBA00023054"/>
    </source>
</evidence>
<dbReference type="AlphaFoldDB" id="A0A9W8KXM4"/>
<dbReference type="Pfam" id="PF25555">
    <property type="entry name" value="RAB3A-like_C"/>
    <property type="match status" value="1"/>
</dbReference>